<evidence type="ECO:0000313" key="1">
    <source>
        <dbReference type="EMBL" id="KKM39703.1"/>
    </source>
</evidence>
<protein>
    <submittedName>
        <fullName evidence="1">Uncharacterized protein</fullName>
    </submittedName>
</protein>
<reference evidence="1" key="1">
    <citation type="journal article" date="2015" name="Nature">
        <title>Complex archaea that bridge the gap between prokaryotes and eukaryotes.</title>
        <authorList>
            <person name="Spang A."/>
            <person name="Saw J.H."/>
            <person name="Jorgensen S.L."/>
            <person name="Zaremba-Niedzwiedzka K."/>
            <person name="Martijn J."/>
            <person name="Lind A.E."/>
            <person name="van Eijk R."/>
            <person name="Schleper C."/>
            <person name="Guy L."/>
            <person name="Ettema T.J."/>
        </authorList>
    </citation>
    <scope>NUCLEOTIDE SEQUENCE</scope>
</reference>
<comment type="caution">
    <text evidence="1">The sequence shown here is derived from an EMBL/GenBank/DDBJ whole genome shotgun (WGS) entry which is preliminary data.</text>
</comment>
<proteinExistence type="predicted"/>
<feature type="non-terminal residue" evidence="1">
    <location>
        <position position="238"/>
    </location>
</feature>
<organism evidence="1">
    <name type="scientific">marine sediment metagenome</name>
    <dbReference type="NCBI Taxonomy" id="412755"/>
    <lineage>
        <taxon>unclassified sequences</taxon>
        <taxon>metagenomes</taxon>
        <taxon>ecological metagenomes</taxon>
    </lineage>
</organism>
<name>A0A0F9L2U4_9ZZZZ</name>
<dbReference type="EMBL" id="LAZR01012110">
    <property type="protein sequence ID" value="KKM39703.1"/>
    <property type="molecule type" value="Genomic_DNA"/>
</dbReference>
<sequence>MNYLQSLNEIENSSILSQDEVSTLSELSSNLEQRFNVGQRFRSKYEMEHSVLMDVKYPTPDSKYWQSVREQMVFFENLVILSYEYKKNLANLEILKCEKEEIEIEIKLKQGLIKKPNQPKSALDLTIRKLSAHLSIKEAEIGQAEFTLLCQKKVAQDRLREVLSWEDIMEKLKPSMKHGIDSYEEHQPESSYQRFYQEANMIEFAQGAGPADVRNILGQLGMADKRLKEQGIIPSMED</sequence>
<gene>
    <name evidence="1" type="ORF">LCGC14_1563910</name>
</gene>
<accession>A0A0F9L2U4</accession>
<dbReference type="AlphaFoldDB" id="A0A0F9L2U4"/>